<name>A0ABP4UQ02_9ACTN</name>
<accession>A0ABP4UQ02</accession>
<dbReference type="EMBL" id="BAAANF010000022">
    <property type="protein sequence ID" value="GAA1707833.1"/>
    <property type="molecule type" value="Genomic_DNA"/>
</dbReference>
<keyword evidence="1" id="KW-0472">Membrane</keyword>
<proteinExistence type="predicted"/>
<feature type="transmembrane region" description="Helical" evidence="1">
    <location>
        <begin position="12"/>
        <end position="32"/>
    </location>
</feature>
<keyword evidence="1" id="KW-0812">Transmembrane</keyword>
<protein>
    <submittedName>
        <fullName evidence="2">Uncharacterized protein</fullName>
    </submittedName>
</protein>
<evidence type="ECO:0000313" key="2">
    <source>
        <dbReference type="EMBL" id="GAA1707833.1"/>
    </source>
</evidence>
<feature type="transmembrane region" description="Helical" evidence="1">
    <location>
        <begin position="52"/>
        <end position="71"/>
    </location>
</feature>
<evidence type="ECO:0000313" key="3">
    <source>
        <dbReference type="Proteomes" id="UP001500280"/>
    </source>
</evidence>
<gene>
    <name evidence="2" type="ORF">GCM10009745_64620</name>
</gene>
<keyword evidence="1" id="KW-1133">Transmembrane helix</keyword>
<keyword evidence="3" id="KW-1185">Reference proteome</keyword>
<feature type="transmembrane region" description="Helical" evidence="1">
    <location>
        <begin position="78"/>
        <end position="97"/>
    </location>
</feature>
<reference evidence="3" key="1">
    <citation type="journal article" date="2019" name="Int. J. Syst. Evol. Microbiol.">
        <title>The Global Catalogue of Microorganisms (GCM) 10K type strain sequencing project: providing services to taxonomists for standard genome sequencing and annotation.</title>
        <authorList>
            <consortium name="The Broad Institute Genomics Platform"/>
            <consortium name="The Broad Institute Genome Sequencing Center for Infectious Disease"/>
            <person name="Wu L."/>
            <person name="Ma J."/>
        </authorList>
    </citation>
    <scope>NUCLEOTIDE SEQUENCE [LARGE SCALE GENOMIC DNA]</scope>
    <source>
        <strain evidence="3">JCM 14307</strain>
    </source>
</reference>
<organism evidence="2 3">
    <name type="scientific">Kribbella yunnanensis</name>
    <dbReference type="NCBI Taxonomy" id="190194"/>
    <lineage>
        <taxon>Bacteria</taxon>
        <taxon>Bacillati</taxon>
        <taxon>Actinomycetota</taxon>
        <taxon>Actinomycetes</taxon>
        <taxon>Propionibacteriales</taxon>
        <taxon>Kribbellaceae</taxon>
        <taxon>Kribbella</taxon>
    </lineage>
</organism>
<dbReference type="RefSeq" id="WP_344160428.1">
    <property type="nucleotide sequence ID" value="NZ_BAAANF010000022.1"/>
</dbReference>
<evidence type="ECO:0000256" key="1">
    <source>
        <dbReference type="SAM" id="Phobius"/>
    </source>
</evidence>
<comment type="caution">
    <text evidence="2">The sequence shown here is derived from an EMBL/GenBank/DDBJ whole genome shotgun (WGS) entry which is preliminary data.</text>
</comment>
<dbReference type="Proteomes" id="UP001500280">
    <property type="component" value="Unassembled WGS sequence"/>
</dbReference>
<sequence length="99" mass="10177">METQTQSIGRVTLQAAYVGLAVGLLYAVLFQLGVPLCPPSAENCAINSLGPLFAVQLGGIAMVLALPVLAARAGLKSPVTVSTTVAIALLNLGWFALNR</sequence>